<feature type="transmembrane region" description="Helical" evidence="6">
    <location>
        <begin position="93"/>
        <end position="112"/>
    </location>
</feature>
<keyword evidence="5 6" id="KW-0472">Membrane</keyword>
<feature type="transmembrane region" description="Helical" evidence="6">
    <location>
        <begin position="227"/>
        <end position="248"/>
    </location>
</feature>
<feature type="transmembrane region" description="Helical" evidence="6">
    <location>
        <begin position="177"/>
        <end position="197"/>
    </location>
</feature>
<feature type="transmembrane region" description="Helical" evidence="6">
    <location>
        <begin position="42"/>
        <end position="62"/>
    </location>
</feature>
<organism evidence="7 8">
    <name type="scientific">Rhizobium puerariae</name>
    <dbReference type="NCBI Taxonomy" id="1585791"/>
    <lineage>
        <taxon>Bacteria</taxon>
        <taxon>Pseudomonadati</taxon>
        <taxon>Pseudomonadota</taxon>
        <taxon>Alphaproteobacteria</taxon>
        <taxon>Hyphomicrobiales</taxon>
        <taxon>Rhizobiaceae</taxon>
        <taxon>Rhizobium/Agrobacterium group</taxon>
        <taxon>Rhizobium</taxon>
    </lineage>
</organism>
<dbReference type="InterPro" id="IPR043428">
    <property type="entry name" value="LivM-like"/>
</dbReference>
<evidence type="ECO:0000256" key="6">
    <source>
        <dbReference type="SAM" id="Phobius"/>
    </source>
</evidence>
<sequence length="369" mass="38654">MIRLSSQSAARVLVTVITLALVALMFAVPAIASRAVVQDLFTVLTLLVLALNWNMLAGFAGLVSVGQQAFVGIGAYAMFGAVILLGLDPLAGILIGGLAAMAFAVPMAFFAFRLNGAYFAIGTWAIADIARLSAGQWKALGGGTGTSLPKGTTRDMLGVPFVKDMLGISNAAASDAVTYWLALALVIVMLGASFLFLRSRLGLGLQAVRDNVNAARSVGVDPLRLKALVFLLTAFGTGLCGALIFIQITRVTPDAAFSVIDWTAFVIFIVVIGGIGTLPGPILGVIIFYALERLLADYGTLYLIVLGLIGIAIMLFARRGLWGLFSDRTGIDLLPLRHRPPSKPISMAAGSALEPTLGLNRPGGHTNII</sequence>
<evidence type="ECO:0000256" key="2">
    <source>
        <dbReference type="ARBA" id="ARBA00022475"/>
    </source>
</evidence>
<feature type="transmembrane region" description="Helical" evidence="6">
    <location>
        <begin position="69"/>
        <end position="87"/>
    </location>
</feature>
<dbReference type="PANTHER" id="PTHR30482">
    <property type="entry name" value="HIGH-AFFINITY BRANCHED-CHAIN AMINO ACID TRANSPORT SYSTEM PERMEASE"/>
    <property type="match status" value="1"/>
</dbReference>
<keyword evidence="8" id="KW-1185">Reference proteome</keyword>
<proteinExistence type="predicted"/>
<gene>
    <name evidence="7" type="ORF">ACFFP0_30340</name>
</gene>
<evidence type="ECO:0000313" key="8">
    <source>
        <dbReference type="Proteomes" id="UP001589692"/>
    </source>
</evidence>
<dbReference type="Proteomes" id="UP001589692">
    <property type="component" value="Unassembled WGS sequence"/>
</dbReference>
<dbReference type="CDD" id="cd06581">
    <property type="entry name" value="TM_PBP1_LivM_like"/>
    <property type="match status" value="1"/>
</dbReference>
<dbReference type="InterPro" id="IPR001851">
    <property type="entry name" value="ABC_transp_permease"/>
</dbReference>
<evidence type="ECO:0000256" key="5">
    <source>
        <dbReference type="ARBA" id="ARBA00023136"/>
    </source>
</evidence>
<comment type="subcellular location">
    <subcellularLocation>
        <location evidence="1">Cell membrane</location>
        <topology evidence="1">Multi-pass membrane protein</topology>
    </subcellularLocation>
</comment>
<reference evidence="7 8" key="1">
    <citation type="submission" date="2024-09" db="EMBL/GenBank/DDBJ databases">
        <authorList>
            <person name="Sun Q."/>
            <person name="Mori K."/>
        </authorList>
    </citation>
    <scope>NUCLEOTIDE SEQUENCE [LARGE SCALE GENOMIC DNA]</scope>
    <source>
        <strain evidence="7 8">TBRC 4938</strain>
    </source>
</reference>
<feature type="transmembrane region" description="Helical" evidence="6">
    <location>
        <begin position="260"/>
        <end position="289"/>
    </location>
</feature>
<dbReference type="EMBL" id="JBHMAA010000051">
    <property type="protein sequence ID" value="MFB9953157.1"/>
    <property type="molecule type" value="Genomic_DNA"/>
</dbReference>
<name>A0ABV6ARK7_9HYPH</name>
<dbReference type="Pfam" id="PF02653">
    <property type="entry name" value="BPD_transp_2"/>
    <property type="match status" value="1"/>
</dbReference>
<dbReference type="RefSeq" id="WP_377265960.1">
    <property type="nucleotide sequence ID" value="NZ_JBHMAA010000051.1"/>
</dbReference>
<keyword evidence="4 6" id="KW-1133">Transmembrane helix</keyword>
<keyword evidence="2" id="KW-1003">Cell membrane</keyword>
<dbReference type="PANTHER" id="PTHR30482:SF17">
    <property type="entry name" value="ABC TRANSPORTER ATP-BINDING PROTEIN"/>
    <property type="match status" value="1"/>
</dbReference>
<feature type="transmembrane region" description="Helical" evidence="6">
    <location>
        <begin position="301"/>
        <end position="318"/>
    </location>
</feature>
<evidence type="ECO:0000256" key="4">
    <source>
        <dbReference type="ARBA" id="ARBA00022989"/>
    </source>
</evidence>
<evidence type="ECO:0000313" key="7">
    <source>
        <dbReference type="EMBL" id="MFB9953157.1"/>
    </source>
</evidence>
<protein>
    <submittedName>
        <fullName evidence="7">Branched-chain amino acid ABC transporter permease</fullName>
    </submittedName>
</protein>
<accession>A0ABV6ARK7</accession>
<keyword evidence="3 6" id="KW-0812">Transmembrane</keyword>
<comment type="caution">
    <text evidence="7">The sequence shown here is derived from an EMBL/GenBank/DDBJ whole genome shotgun (WGS) entry which is preliminary data.</text>
</comment>
<evidence type="ECO:0000256" key="3">
    <source>
        <dbReference type="ARBA" id="ARBA00022692"/>
    </source>
</evidence>
<evidence type="ECO:0000256" key="1">
    <source>
        <dbReference type="ARBA" id="ARBA00004651"/>
    </source>
</evidence>